<feature type="region of interest" description="Disordered" evidence="1">
    <location>
        <begin position="480"/>
        <end position="520"/>
    </location>
</feature>
<dbReference type="Proteomes" id="UP000001449">
    <property type="component" value="Chromosome 1"/>
</dbReference>
<dbReference type="KEGG" id="tps:THAPSDRAFT_1192"/>
<sequence>MSPFPLQPTDAINIGERRSRRKGSLLIKLRRTSSGANNVPLAFEVIGERYTDSTEEVTNANPSTDAADFHCIVSEDLRLLTSYSILLYSQVKRGIMTEADIAKASRKASKASLDEGHCGLRCKHCGGTTAGAYFPSCMKNLQAVPPTLHTHLLKCPSVPEDMKRALKLSKSQHKYEAPNKAPGSISLFYNRLWGRLQDLSFRGKSSSDVLARLDHIMQQCTVTTTTIIIPRPRPSVSGKSILQAVSRVVSFDEALEKSYHSSLPLSSNVGAKITDADITEEDFEIALDLLRQPPTPDSEGKFSSEAPDDINCSPFPLNGDETRVHSPIPLRVASTGEVYRANGDFVIPFAQPNTNKGKNANNDGSLAKKQKSKPFSDDDSLSRHFTRADEMNLVRCMIQHGPKWVRIWQAEPRLQHIKHSALKDRARSRRFKAILERAEADKSLLDNPDALCGSVDQSHYLREGTPALTGTSVATRPLSAEMDAETMPSTPTFDPAEEVGPADKASITDKNLNDIKPSSK</sequence>
<reference evidence="2 3" key="2">
    <citation type="journal article" date="2008" name="Nature">
        <title>The Phaeodactylum genome reveals the evolutionary history of diatom genomes.</title>
        <authorList>
            <person name="Bowler C."/>
            <person name="Allen A.E."/>
            <person name="Badger J.H."/>
            <person name="Grimwood J."/>
            <person name="Jabbari K."/>
            <person name="Kuo A."/>
            <person name="Maheswari U."/>
            <person name="Martens C."/>
            <person name="Maumus F."/>
            <person name="Otillar R.P."/>
            <person name="Rayko E."/>
            <person name="Salamov A."/>
            <person name="Vandepoele K."/>
            <person name="Beszteri B."/>
            <person name="Gruber A."/>
            <person name="Heijde M."/>
            <person name="Katinka M."/>
            <person name="Mock T."/>
            <person name="Valentin K."/>
            <person name="Verret F."/>
            <person name="Berges J.A."/>
            <person name="Brownlee C."/>
            <person name="Cadoret J.P."/>
            <person name="Chiovitti A."/>
            <person name="Choi C.J."/>
            <person name="Coesel S."/>
            <person name="De Martino A."/>
            <person name="Detter J.C."/>
            <person name="Durkin C."/>
            <person name="Falciatore A."/>
            <person name="Fournet J."/>
            <person name="Haruta M."/>
            <person name="Huysman M.J."/>
            <person name="Jenkins B.D."/>
            <person name="Jiroutova K."/>
            <person name="Jorgensen R.E."/>
            <person name="Joubert Y."/>
            <person name="Kaplan A."/>
            <person name="Kroger N."/>
            <person name="Kroth P.G."/>
            <person name="La Roche J."/>
            <person name="Lindquist E."/>
            <person name="Lommer M."/>
            <person name="Martin-Jezequel V."/>
            <person name="Lopez P.J."/>
            <person name="Lucas S."/>
            <person name="Mangogna M."/>
            <person name="McGinnis K."/>
            <person name="Medlin L.K."/>
            <person name="Montsant A."/>
            <person name="Oudot-Le Secq M.P."/>
            <person name="Napoli C."/>
            <person name="Obornik M."/>
            <person name="Parker M.S."/>
            <person name="Petit J.L."/>
            <person name="Porcel B.M."/>
            <person name="Poulsen N."/>
            <person name="Robison M."/>
            <person name="Rychlewski L."/>
            <person name="Rynearson T.A."/>
            <person name="Schmutz J."/>
            <person name="Shapiro H."/>
            <person name="Siaut M."/>
            <person name="Stanley M."/>
            <person name="Sussman M.R."/>
            <person name="Taylor A.R."/>
            <person name="Vardi A."/>
            <person name="von Dassow P."/>
            <person name="Vyverman W."/>
            <person name="Willis A."/>
            <person name="Wyrwicz L.S."/>
            <person name="Rokhsar D.S."/>
            <person name="Weissenbach J."/>
            <person name="Armbrust E.V."/>
            <person name="Green B.R."/>
            <person name="Van de Peer Y."/>
            <person name="Grigoriev I.V."/>
        </authorList>
    </citation>
    <scope>NUCLEOTIDE SEQUENCE [LARGE SCALE GENOMIC DNA]</scope>
    <source>
        <strain evidence="2 3">CCMP1335</strain>
    </source>
</reference>
<organism evidence="2 3">
    <name type="scientific">Thalassiosira pseudonana</name>
    <name type="common">Marine diatom</name>
    <name type="synonym">Cyclotella nana</name>
    <dbReference type="NCBI Taxonomy" id="35128"/>
    <lineage>
        <taxon>Eukaryota</taxon>
        <taxon>Sar</taxon>
        <taxon>Stramenopiles</taxon>
        <taxon>Ochrophyta</taxon>
        <taxon>Bacillariophyta</taxon>
        <taxon>Coscinodiscophyceae</taxon>
        <taxon>Thalassiosirophycidae</taxon>
        <taxon>Thalassiosirales</taxon>
        <taxon>Thalassiosiraceae</taxon>
        <taxon>Thalassiosira</taxon>
    </lineage>
</organism>
<protein>
    <submittedName>
        <fullName evidence="2">Uncharacterized protein</fullName>
    </submittedName>
</protein>
<evidence type="ECO:0000313" key="2">
    <source>
        <dbReference type="EMBL" id="EED96318.1"/>
    </source>
</evidence>
<accession>B8BQ81</accession>
<evidence type="ECO:0000313" key="3">
    <source>
        <dbReference type="Proteomes" id="UP000001449"/>
    </source>
</evidence>
<reference evidence="2 3" key="1">
    <citation type="journal article" date="2004" name="Science">
        <title>The genome of the diatom Thalassiosira pseudonana: ecology, evolution, and metabolism.</title>
        <authorList>
            <person name="Armbrust E.V."/>
            <person name="Berges J.A."/>
            <person name="Bowler C."/>
            <person name="Green B.R."/>
            <person name="Martinez D."/>
            <person name="Putnam N.H."/>
            <person name="Zhou S."/>
            <person name="Allen A.E."/>
            <person name="Apt K.E."/>
            <person name="Bechner M."/>
            <person name="Brzezinski M.A."/>
            <person name="Chaal B.K."/>
            <person name="Chiovitti A."/>
            <person name="Davis A.K."/>
            <person name="Demarest M.S."/>
            <person name="Detter J.C."/>
            <person name="Glavina T."/>
            <person name="Goodstein D."/>
            <person name="Hadi M.Z."/>
            <person name="Hellsten U."/>
            <person name="Hildebrand M."/>
            <person name="Jenkins B.D."/>
            <person name="Jurka J."/>
            <person name="Kapitonov V.V."/>
            <person name="Kroger N."/>
            <person name="Lau W.W."/>
            <person name="Lane T.W."/>
            <person name="Larimer F.W."/>
            <person name="Lippmeier J.C."/>
            <person name="Lucas S."/>
            <person name="Medina M."/>
            <person name="Montsant A."/>
            <person name="Obornik M."/>
            <person name="Parker M.S."/>
            <person name="Palenik B."/>
            <person name="Pazour G.J."/>
            <person name="Richardson P.M."/>
            <person name="Rynearson T.A."/>
            <person name="Saito M.A."/>
            <person name="Schwartz D.C."/>
            <person name="Thamatrakoln K."/>
            <person name="Valentin K."/>
            <person name="Vardi A."/>
            <person name="Wilkerson F.P."/>
            <person name="Rokhsar D.S."/>
        </authorList>
    </citation>
    <scope>NUCLEOTIDE SEQUENCE [LARGE SCALE GENOMIC DNA]</scope>
    <source>
        <strain evidence="2 3">CCMP1335</strain>
    </source>
</reference>
<name>B8BQ81_THAPS</name>
<dbReference type="HOGENOM" id="CLU_524313_0_0_1"/>
<dbReference type="RefSeq" id="XP_002286677.1">
    <property type="nucleotide sequence ID" value="XM_002286641.1"/>
</dbReference>
<dbReference type="InParanoid" id="B8BQ81"/>
<dbReference type="EMBL" id="CM000638">
    <property type="protein sequence ID" value="EED96318.1"/>
    <property type="molecule type" value="Genomic_DNA"/>
</dbReference>
<feature type="region of interest" description="Disordered" evidence="1">
    <location>
        <begin position="350"/>
        <end position="381"/>
    </location>
</feature>
<dbReference type="PaxDb" id="35128-Thaps1192"/>
<dbReference type="AlphaFoldDB" id="B8BQ81"/>
<feature type="compositionally biased region" description="Polar residues" evidence="1">
    <location>
        <begin position="351"/>
        <end position="364"/>
    </location>
</feature>
<dbReference type="eggNOG" id="ENOG502RUJR">
    <property type="taxonomic scope" value="Eukaryota"/>
</dbReference>
<keyword evidence="3" id="KW-1185">Reference proteome</keyword>
<dbReference type="GeneID" id="7445625"/>
<gene>
    <name evidence="2" type="ORF">THAPSDRAFT_1192</name>
</gene>
<proteinExistence type="predicted"/>
<evidence type="ECO:0000256" key="1">
    <source>
        <dbReference type="SAM" id="MobiDB-lite"/>
    </source>
</evidence>